<dbReference type="AlphaFoldDB" id="A0A392VPZ9"/>
<proteinExistence type="predicted"/>
<dbReference type="Proteomes" id="UP000265520">
    <property type="component" value="Unassembled WGS sequence"/>
</dbReference>
<comment type="caution">
    <text evidence="1">The sequence shown here is derived from an EMBL/GenBank/DDBJ whole genome shotgun (WGS) entry which is preliminary data.</text>
</comment>
<evidence type="ECO:0000313" key="1">
    <source>
        <dbReference type="EMBL" id="MCI90396.1"/>
    </source>
</evidence>
<reference evidence="1 2" key="1">
    <citation type="journal article" date="2018" name="Front. Plant Sci.">
        <title>Red Clover (Trifolium pratense) and Zigzag Clover (T. medium) - A Picture of Genomic Similarities and Differences.</title>
        <authorList>
            <person name="Dluhosova J."/>
            <person name="Istvanek J."/>
            <person name="Nedelnik J."/>
            <person name="Repkova J."/>
        </authorList>
    </citation>
    <scope>NUCLEOTIDE SEQUENCE [LARGE SCALE GENOMIC DNA]</scope>
    <source>
        <strain evidence="2">cv. 10/8</strain>
        <tissue evidence="1">Leaf</tissue>
    </source>
</reference>
<feature type="non-terminal residue" evidence="1">
    <location>
        <position position="1"/>
    </location>
</feature>
<sequence>SPTIDMTDITSPSRAVEPALIIA</sequence>
<protein>
    <submittedName>
        <fullName evidence="1">Uncharacterized protein</fullName>
    </submittedName>
</protein>
<keyword evidence="2" id="KW-1185">Reference proteome</keyword>
<accession>A0A392VPZ9</accession>
<organism evidence="1 2">
    <name type="scientific">Trifolium medium</name>
    <dbReference type="NCBI Taxonomy" id="97028"/>
    <lineage>
        <taxon>Eukaryota</taxon>
        <taxon>Viridiplantae</taxon>
        <taxon>Streptophyta</taxon>
        <taxon>Embryophyta</taxon>
        <taxon>Tracheophyta</taxon>
        <taxon>Spermatophyta</taxon>
        <taxon>Magnoliopsida</taxon>
        <taxon>eudicotyledons</taxon>
        <taxon>Gunneridae</taxon>
        <taxon>Pentapetalae</taxon>
        <taxon>rosids</taxon>
        <taxon>fabids</taxon>
        <taxon>Fabales</taxon>
        <taxon>Fabaceae</taxon>
        <taxon>Papilionoideae</taxon>
        <taxon>50 kb inversion clade</taxon>
        <taxon>NPAAA clade</taxon>
        <taxon>Hologalegina</taxon>
        <taxon>IRL clade</taxon>
        <taxon>Trifolieae</taxon>
        <taxon>Trifolium</taxon>
    </lineage>
</organism>
<evidence type="ECO:0000313" key="2">
    <source>
        <dbReference type="Proteomes" id="UP000265520"/>
    </source>
</evidence>
<name>A0A392VPZ9_9FABA</name>
<dbReference type="EMBL" id="LXQA011243524">
    <property type="protein sequence ID" value="MCI90396.1"/>
    <property type="molecule type" value="Genomic_DNA"/>
</dbReference>